<dbReference type="Proteomes" id="UP000007267">
    <property type="component" value="Unassembled WGS sequence"/>
</dbReference>
<proteinExistence type="predicted"/>
<dbReference type="HOGENOM" id="CLU_1911505_0_0_1"/>
<reference evidence="2" key="2">
    <citation type="journal article" date="2013" name="Nat. Genet.">
        <title>The draft genomes of soft-shell turtle and green sea turtle yield insights into the development and evolution of the turtle-specific body plan.</title>
        <authorList>
            <person name="Wang Z."/>
            <person name="Pascual-Anaya J."/>
            <person name="Zadissa A."/>
            <person name="Li W."/>
            <person name="Niimura Y."/>
            <person name="Huang Z."/>
            <person name="Li C."/>
            <person name="White S."/>
            <person name="Xiong Z."/>
            <person name="Fang D."/>
            <person name="Wang B."/>
            <person name="Ming Y."/>
            <person name="Chen Y."/>
            <person name="Zheng Y."/>
            <person name="Kuraku S."/>
            <person name="Pignatelli M."/>
            <person name="Herrero J."/>
            <person name="Beal K."/>
            <person name="Nozawa M."/>
            <person name="Li Q."/>
            <person name="Wang J."/>
            <person name="Zhang H."/>
            <person name="Yu L."/>
            <person name="Shigenobu S."/>
            <person name="Wang J."/>
            <person name="Liu J."/>
            <person name="Flicek P."/>
            <person name="Searle S."/>
            <person name="Wang J."/>
            <person name="Kuratani S."/>
            <person name="Yin Y."/>
            <person name="Aken B."/>
            <person name="Zhang G."/>
            <person name="Irie N."/>
        </authorList>
    </citation>
    <scope>NUCLEOTIDE SEQUENCE [LARGE SCALE GENOMIC DNA]</scope>
    <source>
        <strain evidence="2">Daiwa-1</strain>
    </source>
</reference>
<dbReference type="InterPro" id="IPR040401">
    <property type="entry name" value="CCDC162"/>
</dbReference>
<sequence>IDAQEEYVQKIWGKNKKGSTSEFGLPHNIIAKQLISLNNNCPSLKNIYLLEFHPSLGLASLISKALEYVFQEFYSFCRPKTPSEATSIEKQVLQLAVDEWLTMEKPDSSYSSQIQKDVGSICTFYVSENCGNL</sequence>
<dbReference type="STRING" id="13735.ENSPSIP00000009844"/>
<dbReference type="PANTHER" id="PTHR33331">
    <property type="entry name" value="COILED-COIL DOMAIN-CONTAINING PROTEIN 162"/>
    <property type="match status" value="1"/>
</dbReference>
<keyword evidence="2" id="KW-1185">Reference proteome</keyword>
<dbReference type="AlphaFoldDB" id="K7FP84"/>
<dbReference type="Ensembl" id="ENSPSIT00000009893.1">
    <property type="protein sequence ID" value="ENSPSIP00000009844.1"/>
    <property type="gene ID" value="ENSPSIG00000008955.1"/>
</dbReference>
<evidence type="ECO:0000313" key="1">
    <source>
        <dbReference type="Ensembl" id="ENSPSIP00000009844.1"/>
    </source>
</evidence>
<dbReference type="PANTHER" id="PTHR33331:SF13">
    <property type="entry name" value="COILED-COIL DOMAIN CONTAINING 162"/>
    <property type="match status" value="1"/>
</dbReference>
<organism evidence="1 2">
    <name type="scientific">Pelodiscus sinensis</name>
    <name type="common">Chinese softshell turtle</name>
    <name type="synonym">Trionyx sinensis</name>
    <dbReference type="NCBI Taxonomy" id="13735"/>
    <lineage>
        <taxon>Eukaryota</taxon>
        <taxon>Metazoa</taxon>
        <taxon>Chordata</taxon>
        <taxon>Craniata</taxon>
        <taxon>Vertebrata</taxon>
        <taxon>Euteleostomi</taxon>
        <taxon>Archelosauria</taxon>
        <taxon>Testudinata</taxon>
        <taxon>Testudines</taxon>
        <taxon>Cryptodira</taxon>
        <taxon>Trionychia</taxon>
        <taxon>Trionychidae</taxon>
        <taxon>Pelodiscus</taxon>
    </lineage>
</organism>
<reference evidence="2" key="1">
    <citation type="submission" date="2011-10" db="EMBL/GenBank/DDBJ databases">
        <authorList>
            <consortium name="Soft-shell Turtle Genome Consortium"/>
        </authorList>
    </citation>
    <scope>NUCLEOTIDE SEQUENCE [LARGE SCALE GENOMIC DNA]</scope>
    <source>
        <strain evidence="2">Daiwa-1</strain>
    </source>
</reference>
<protein>
    <submittedName>
        <fullName evidence="1">Uncharacterized protein</fullName>
    </submittedName>
</protein>
<reference evidence="1" key="3">
    <citation type="submission" date="2025-08" db="UniProtKB">
        <authorList>
            <consortium name="Ensembl"/>
        </authorList>
    </citation>
    <scope>IDENTIFICATION</scope>
</reference>
<accession>K7FP84</accession>
<evidence type="ECO:0000313" key="2">
    <source>
        <dbReference type="Proteomes" id="UP000007267"/>
    </source>
</evidence>
<dbReference type="eggNOG" id="ENOG502QRID">
    <property type="taxonomic scope" value="Eukaryota"/>
</dbReference>
<name>K7FP84_PELSI</name>
<reference evidence="1" key="4">
    <citation type="submission" date="2025-09" db="UniProtKB">
        <authorList>
            <consortium name="Ensembl"/>
        </authorList>
    </citation>
    <scope>IDENTIFICATION</scope>
</reference>
<dbReference type="EMBL" id="AGCU01087787">
    <property type="status" value="NOT_ANNOTATED_CDS"/>
    <property type="molecule type" value="Genomic_DNA"/>
</dbReference>